<feature type="chain" id="PRO_5022948791" evidence="2">
    <location>
        <begin position="17"/>
        <end position="163"/>
    </location>
</feature>
<protein>
    <submittedName>
        <fullName evidence="3">Plant invertase/pectin methylesterase inhibitor</fullName>
    </submittedName>
</protein>
<dbReference type="AlphaFoldDB" id="A0A5A7PXZ3"/>
<reference evidence="4" key="1">
    <citation type="journal article" date="2019" name="Curr. Biol.">
        <title>Genome Sequence of Striga asiatica Provides Insight into the Evolution of Plant Parasitism.</title>
        <authorList>
            <person name="Yoshida S."/>
            <person name="Kim S."/>
            <person name="Wafula E.K."/>
            <person name="Tanskanen J."/>
            <person name="Kim Y.M."/>
            <person name="Honaas L."/>
            <person name="Yang Z."/>
            <person name="Spallek T."/>
            <person name="Conn C.E."/>
            <person name="Ichihashi Y."/>
            <person name="Cheong K."/>
            <person name="Cui S."/>
            <person name="Der J.P."/>
            <person name="Gundlach H."/>
            <person name="Jiao Y."/>
            <person name="Hori C."/>
            <person name="Ishida J.K."/>
            <person name="Kasahara H."/>
            <person name="Kiba T."/>
            <person name="Kim M.S."/>
            <person name="Koo N."/>
            <person name="Laohavisit A."/>
            <person name="Lee Y.H."/>
            <person name="Lumba S."/>
            <person name="McCourt P."/>
            <person name="Mortimer J.C."/>
            <person name="Mutuku J.M."/>
            <person name="Nomura T."/>
            <person name="Sasaki-Sekimoto Y."/>
            <person name="Seto Y."/>
            <person name="Wang Y."/>
            <person name="Wakatake T."/>
            <person name="Sakakibara H."/>
            <person name="Demura T."/>
            <person name="Yamaguchi S."/>
            <person name="Yoneyama K."/>
            <person name="Manabe R.I."/>
            <person name="Nelson D.C."/>
            <person name="Schulman A.H."/>
            <person name="Timko M.P."/>
            <person name="dePamphilis C.W."/>
            <person name="Choi D."/>
            <person name="Shirasu K."/>
        </authorList>
    </citation>
    <scope>NUCLEOTIDE SEQUENCE [LARGE SCALE GENOMIC DNA]</scope>
    <source>
        <strain evidence="4">cv. UVA1</strain>
    </source>
</reference>
<dbReference type="OrthoDB" id="1430376at2759"/>
<evidence type="ECO:0000256" key="2">
    <source>
        <dbReference type="SAM" id="SignalP"/>
    </source>
</evidence>
<dbReference type="EMBL" id="BKCP01005361">
    <property type="protein sequence ID" value="GER37412.1"/>
    <property type="molecule type" value="Genomic_DNA"/>
</dbReference>
<name>A0A5A7PXZ3_STRAF</name>
<organism evidence="3 4">
    <name type="scientific">Striga asiatica</name>
    <name type="common">Asiatic witchweed</name>
    <name type="synonym">Buchnera asiatica</name>
    <dbReference type="NCBI Taxonomy" id="4170"/>
    <lineage>
        <taxon>Eukaryota</taxon>
        <taxon>Viridiplantae</taxon>
        <taxon>Streptophyta</taxon>
        <taxon>Embryophyta</taxon>
        <taxon>Tracheophyta</taxon>
        <taxon>Spermatophyta</taxon>
        <taxon>Magnoliopsida</taxon>
        <taxon>eudicotyledons</taxon>
        <taxon>Gunneridae</taxon>
        <taxon>Pentapetalae</taxon>
        <taxon>asterids</taxon>
        <taxon>lamiids</taxon>
        <taxon>Lamiales</taxon>
        <taxon>Orobanchaceae</taxon>
        <taxon>Buchnereae</taxon>
        <taxon>Striga</taxon>
    </lineage>
</organism>
<gene>
    <name evidence="3" type="ORF">STAS_13828</name>
</gene>
<sequence length="163" mass="17691">MMHSLILTILFIHAYSITTIPASVEFIRSSCDTTLHPDVYYRSLSLYVVAVCNPSRLTTVVIRVSLSNAARTSDNHDLMAQMPNTICRSRISANKTNLGRFLGGLQSESAVGSLQIAPPPDTKSVRDSDAPRLAVPPPAAFDPEGLDKKPAWSKDKICGPEPV</sequence>
<dbReference type="Proteomes" id="UP000325081">
    <property type="component" value="Unassembled WGS sequence"/>
</dbReference>
<feature type="signal peptide" evidence="2">
    <location>
        <begin position="1"/>
        <end position="16"/>
    </location>
</feature>
<evidence type="ECO:0000256" key="1">
    <source>
        <dbReference type="SAM" id="MobiDB-lite"/>
    </source>
</evidence>
<proteinExistence type="predicted"/>
<keyword evidence="2" id="KW-0732">Signal</keyword>
<evidence type="ECO:0000313" key="4">
    <source>
        <dbReference type="Proteomes" id="UP000325081"/>
    </source>
</evidence>
<feature type="region of interest" description="Disordered" evidence="1">
    <location>
        <begin position="113"/>
        <end position="163"/>
    </location>
</feature>
<evidence type="ECO:0000313" key="3">
    <source>
        <dbReference type="EMBL" id="GER37412.1"/>
    </source>
</evidence>
<comment type="caution">
    <text evidence="3">The sequence shown here is derived from an EMBL/GenBank/DDBJ whole genome shotgun (WGS) entry which is preliminary data.</text>
</comment>
<accession>A0A5A7PXZ3</accession>
<feature type="compositionally biased region" description="Basic and acidic residues" evidence="1">
    <location>
        <begin position="145"/>
        <end position="163"/>
    </location>
</feature>
<keyword evidence="4" id="KW-1185">Reference proteome</keyword>